<keyword evidence="3" id="KW-1185">Reference proteome</keyword>
<dbReference type="Proteomes" id="UP001642409">
    <property type="component" value="Unassembled WGS sequence"/>
</dbReference>
<evidence type="ECO:0000313" key="2">
    <source>
        <dbReference type="EMBL" id="CAL5993347.1"/>
    </source>
</evidence>
<dbReference type="AlphaFoldDB" id="A0AA86PNL2"/>
<accession>A0AA86PNL2</accession>
<evidence type="ECO:0000313" key="3">
    <source>
        <dbReference type="Proteomes" id="UP001642409"/>
    </source>
</evidence>
<name>A0AA86PNL2_9EUKA</name>
<reference evidence="1" key="1">
    <citation type="submission" date="2023-06" db="EMBL/GenBank/DDBJ databases">
        <authorList>
            <person name="Kurt Z."/>
        </authorList>
    </citation>
    <scope>NUCLEOTIDE SEQUENCE</scope>
</reference>
<evidence type="ECO:0000313" key="1">
    <source>
        <dbReference type="EMBL" id="CAI9941886.1"/>
    </source>
</evidence>
<gene>
    <name evidence="2" type="ORF">HINF_LOCUS13019</name>
    <name evidence="1" type="ORF">HINF_LOCUS29531</name>
</gene>
<dbReference type="EMBL" id="CATOUU010000697">
    <property type="protein sequence ID" value="CAI9941886.1"/>
    <property type="molecule type" value="Genomic_DNA"/>
</dbReference>
<dbReference type="EMBL" id="CAXDID020000030">
    <property type="protein sequence ID" value="CAL5993347.1"/>
    <property type="molecule type" value="Genomic_DNA"/>
</dbReference>
<sequence>MQSETATPWKINSRTNVDKHKISCKVQCWCAQKSYKIDQSCINVLACEAYRNLLRFLISSGYFILYQNALKFGSALQNLHLILQHFHISEVDAFTFEETQHTQIQEHLFIFNI</sequence>
<organism evidence="1">
    <name type="scientific">Hexamita inflata</name>
    <dbReference type="NCBI Taxonomy" id="28002"/>
    <lineage>
        <taxon>Eukaryota</taxon>
        <taxon>Metamonada</taxon>
        <taxon>Diplomonadida</taxon>
        <taxon>Hexamitidae</taxon>
        <taxon>Hexamitinae</taxon>
        <taxon>Hexamita</taxon>
    </lineage>
</organism>
<reference evidence="2 3" key="2">
    <citation type="submission" date="2024-07" db="EMBL/GenBank/DDBJ databases">
        <authorList>
            <person name="Akdeniz Z."/>
        </authorList>
    </citation>
    <scope>NUCLEOTIDE SEQUENCE [LARGE SCALE GENOMIC DNA]</scope>
</reference>
<proteinExistence type="predicted"/>
<protein>
    <submittedName>
        <fullName evidence="2">Hypothetical_protein</fullName>
    </submittedName>
</protein>
<comment type="caution">
    <text evidence="1">The sequence shown here is derived from an EMBL/GenBank/DDBJ whole genome shotgun (WGS) entry which is preliminary data.</text>
</comment>